<evidence type="ECO:0000256" key="3">
    <source>
        <dbReference type="ARBA" id="ARBA00022840"/>
    </source>
</evidence>
<gene>
    <name evidence="5" type="ORF">COB11_02825</name>
</gene>
<sequence>MVYMIEVKDVWKNFEDNEVLKGLTLTVEKGETIVILGRSGVGKSVLLKHIIGITKPDKGLIDVDGQIITELTGEKLTKVTKNMGMLFQGSALFDSMNIEENTWFYLAQHGDPKTGKKYPKAELKDMVQHALEMVNLEGVQKKMPSDLSGGMKKRAALARLIVYRPAYLLFDEPTTGLDPITAMQINELIVKTQEELKATSIVVTHDIVSALFVADRLALHKDGKIAYVATPDEFMKIDDPIIDFLRKTISQDPRTFRGR</sequence>
<evidence type="ECO:0000256" key="2">
    <source>
        <dbReference type="ARBA" id="ARBA00022741"/>
    </source>
</evidence>
<keyword evidence="1" id="KW-0813">Transport</keyword>
<keyword evidence="2" id="KW-0547">Nucleotide-binding</keyword>
<dbReference type="GO" id="GO:0016887">
    <property type="term" value="F:ATP hydrolysis activity"/>
    <property type="evidence" value="ECO:0007669"/>
    <property type="project" value="InterPro"/>
</dbReference>
<dbReference type="Gene3D" id="3.40.50.300">
    <property type="entry name" value="P-loop containing nucleotide triphosphate hydrolases"/>
    <property type="match status" value="1"/>
</dbReference>
<dbReference type="Pfam" id="PF00005">
    <property type="entry name" value="ABC_tran"/>
    <property type="match status" value="1"/>
</dbReference>
<protein>
    <submittedName>
        <fullName evidence="5">ABC transporter ATP-binding protein</fullName>
    </submittedName>
</protein>
<dbReference type="Proteomes" id="UP000217838">
    <property type="component" value="Unassembled WGS sequence"/>
</dbReference>
<dbReference type="PROSITE" id="PS00211">
    <property type="entry name" value="ABC_TRANSPORTER_1"/>
    <property type="match status" value="1"/>
</dbReference>
<dbReference type="InterPro" id="IPR003593">
    <property type="entry name" value="AAA+_ATPase"/>
</dbReference>
<dbReference type="SMART" id="SM00382">
    <property type="entry name" value="AAA"/>
    <property type="match status" value="1"/>
</dbReference>
<dbReference type="PROSITE" id="PS50893">
    <property type="entry name" value="ABC_TRANSPORTER_2"/>
    <property type="match status" value="1"/>
</dbReference>
<dbReference type="AlphaFoldDB" id="A0A2A4YK37"/>
<dbReference type="PANTHER" id="PTHR43023:SF6">
    <property type="entry name" value="INTERMEMBRANE PHOSPHOLIPID TRANSPORT SYSTEM ATP-BINDING PROTEIN MLAF"/>
    <property type="match status" value="1"/>
</dbReference>
<dbReference type="InterPro" id="IPR003439">
    <property type="entry name" value="ABC_transporter-like_ATP-bd"/>
</dbReference>
<organism evidence="5 6">
    <name type="scientific">Aerophobetes bacterium</name>
    <dbReference type="NCBI Taxonomy" id="2030807"/>
    <lineage>
        <taxon>Bacteria</taxon>
        <taxon>Candidatus Aerophobota</taxon>
    </lineage>
</organism>
<proteinExistence type="predicted"/>
<dbReference type="PANTHER" id="PTHR43023">
    <property type="entry name" value="PROTEIN TRIGALACTOSYLDIACYLGLYCEROL 3, CHLOROPLASTIC"/>
    <property type="match status" value="1"/>
</dbReference>
<accession>A0A2A4YK37</accession>
<name>A0A2A4YK37_UNCAE</name>
<evidence type="ECO:0000313" key="5">
    <source>
        <dbReference type="EMBL" id="PCI95186.1"/>
    </source>
</evidence>
<keyword evidence="3 5" id="KW-0067">ATP-binding</keyword>
<reference evidence="6" key="1">
    <citation type="submission" date="2017-08" db="EMBL/GenBank/DDBJ databases">
        <title>A dynamic microbial community with high functional redundancy inhabits the cold, oxic subseafloor aquifer.</title>
        <authorList>
            <person name="Tully B.J."/>
            <person name="Wheat C.G."/>
            <person name="Glazer B.T."/>
            <person name="Huber J.A."/>
        </authorList>
    </citation>
    <scope>NUCLEOTIDE SEQUENCE [LARGE SCALE GENOMIC DNA]</scope>
</reference>
<comment type="caution">
    <text evidence="5">The sequence shown here is derived from an EMBL/GenBank/DDBJ whole genome shotgun (WGS) entry which is preliminary data.</text>
</comment>
<dbReference type="EMBL" id="NVUU01000026">
    <property type="protein sequence ID" value="PCI95186.1"/>
    <property type="molecule type" value="Genomic_DNA"/>
</dbReference>
<evidence type="ECO:0000259" key="4">
    <source>
        <dbReference type="PROSITE" id="PS50893"/>
    </source>
</evidence>
<evidence type="ECO:0000313" key="6">
    <source>
        <dbReference type="Proteomes" id="UP000217838"/>
    </source>
</evidence>
<dbReference type="InterPro" id="IPR017871">
    <property type="entry name" value="ABC_transporter-like_CS"/>
</dbReference>
<dbReference type="GO" id="GO:0005524">
    <property type="term" value="F:ATP binding"/>
    <property type="evidence" value="ECO:0007669"/>
    <property type="project" value="UniProtKB-KW"/>
</dbReference>
<dbReference type="SUPFAM" id="SSF52540">
    <property type="entry name" value="P-loop containing nucleoside triphosphate hydrolases"/>
    <property type="match status" value="1"/>
</dbReference>
<dbReference type="InterPro" id="IPR027417">
    <property type="entry name" value="P-loop_NTPase"/>
</dbReference>
<feature type="domain" description="ABC transporter" evidence="4">
    <location>
        <begin position="5"/>
        <end position="247"/>
    </location>
</feature>
<evidence type="ECO:0000256" key="1">
    <source>
        <dbReference type="ARBA" id="ARBA00022448"/>
    </source>
</evidence>